<dbReference type="Proteomes" id="UP000186940">
    <property type="component" value="Unassembled WGS sequence"/>
</dbReference>
<dbReference type="Pfam" id="PF01658">
    <property type="entry name" value="Inos-1-P_synth"/>
    <property type="match status" value="1"/>
</dbReference>
<evidence type="ECO:0000313" key="3">
    <source>
        <dbReference type="EMBL" id="OFV68216.1"/>
    </source>
</evidence>
<dbReference type="Gene3D" id="3.30.360.10">
    <property type="entry name" value="Dihydrodipicolinate Reductase, domain 2"/>
    <property type="match status" value="1"/>
</dbReference>
<dbReference type="EMBL" id="LYOS01000002">
    <property type="protein sequence ID" value="OFV68216.1"/>
    <property type="molecule type" value="Genomic_DNA"/>
</dbReference>
<reference evidence="3" key="1">
    <citation type="submission" date="2016-05" db="EMBL/GenBank/DDBJ databases">
        <title>Microbial consortia oxidize butane by reversing methanogenesis.</title>
        <authorList>
            <person name="Laso-Perez R."/>
            <person name="Richter M."/>
            <person name="Wegener G."/>
            <person name="Musat F."/>
        </authorList>
    </citation>
    <scope>NUCLEOTIDE SEQUENCE [LARGE SCALE GENOMIC DNA]</scope>
    <source>
        <strain evidence="3">BOX2</strain>
    </source>
</reference>
<dbReference type="PANTHER" id="PTHR43125">
    <property type="entry name" value="INOSITOL-3-PHOSPHATE SYNTHASE"/>
    <property type="match status" value="1"/>
</dbReference>
<name>A0A1F2PC51_9EURY</name>
<gene>
    <name evidence="3" type="ORF">SCAL_000856</name>
</gene>
<comment type="caution">
    <text evidence="3">The sequence shown here is derived from an EMBL/GenBank/DDBJ whole genome shotgun (WGS) entry which is preliminary data.</text>
</comment>
<accession>A0A1F2PC51</accession>
<dbReference type="InterPro" id="IPR052199">
    <property type="entry name" value="MIPS"/>
</dbReference>
<dbReference type="PIRSF" id="PIRSF015578">
    <property type="entry name" value="Myoinos-ppht_syn"/>
    <property type="match status" value="1"/>
</dbReference>
<dbReference type="EC" id="5.5.1.4" evidence="3"/>
<dbReference type="PATRIC" id="fig|1838285.3.peg.865"/>
<comment type="similarity">
    <text evidence="1">Belongs to the myo-inositol 1-phosphate synthase family.</text>
</comment>
<dbReference type="AlphaFoldDB" id="A0A1F2PC51"/>
<evidence type="ECO:0000256" key="1">
    <source>
        <dbReference type="ARBA" id="ARBA00010813"/>
    </source>
</evidence>
<dbReference type="Pfam" id="PF07994">
    <property type="entry name" value="NAD_binding_5"/>
    <property type="match status" value="1"/>
</dbReference>
<organism evidence="3 4">
    <name type="scientific">Candidatus Syntropharchaeum caldarium</name>
    <dbReference type="NCBI Taxonomy" id="1838285"/>
    <lineage>
        <taxon>Archaea</taxon>
        <taxon>Methanobacteriati</taxon>
        <taxon>Methanobacteriota</taxon>
        <taxon>Stenosarchaea group</taxon>
        <taxon>Methanomicrobia</taxon>
        <taxon>Methanosarcinales</taxon>
        <taxon>ANME-2 cluster</taxon>
        <taxon>Candidatus Syntropharchaeum</taxon>
    </lineage>
</organism>
<dbReference type="InterPro" id="IPR002587">
    <property type="entry name" value="Myo-inos-1-P_Synthase"/>
</dbReference>
<sequence length="384" mass="43105">MRTAIFGHGYAASILGIGLERIRQGEIEFEGVPLGDTIPERVEDIEIVAAFDVDEKKVGKPLSEVVKNYWQGDVVFGFDPTIRMGYADMRSQEADVDLEEVVGRLIETYEKDEVEIFVNLITTEWAEPFEDINEVKRVIRENDVDRISPAQLYFYSVTQYERPSAFINCIPTLIANDPAMVGLAEETRTVVFGDDGASGATPLTVDILEHLRERGRKVISISQFNIGGNDDFNALQDAERNLSKEITKSSVVQDILGYDVPHFIKPTGYLEPLGDKKFVAMHIPYVSFNGAMDELIINARINDSPALAGLIVDLIRLGKMAIERENFGTVYPVNAFYMKMPGPRDARTIPKIMGFEMVRDWLNEGIDTRSWEGYEAEALYNGKA</sequence>
<dbReference type="InterPro" id="IPR013021">
    <property type="entry name" value="Myo-inos-1-P_Synthase_GAPDH"/>
</dbReference>
<protein>
    <submittedName>
        <fullName evidence="3">Myo-inositol-1-phosphate synthase</fullName>
        <ecNumber evidence="3">5.5.1.4</ecNumber>
    </submittedName>
</protein>
<dbReference type="SUPFAM" id="SSF51735">
    <property type="entry name" value="NAD(P)-binding Rossmann-fold domains"/>
    <property type="match status" value="1"/>
</dbReference>
<evidence type="ECO:0000259" key="2">
    <source>
        <dbReference type="Pfam" id="PF01658"/>
    </source>
</evidence>
<dbReference type="InterPro" id="IPR036291">
    <property type="entry name" value="NAD(P)-bd_dom_sf"/>
</dbReference>
<dbReference type="GO" id="GO:0008654">
    <property type="term" value="P:phospholipid biosynthetic process"/>
    <property type="evidence" value="ECO:0007669"/>
    <property type="project" value="InterPro"/>
</dbReference>
<dbReference type="GO" id="GO:0004512">
    <property type="term" value="F:inositol-3-phosphate synthase activity"/>
    <property type="evidence" value="ECO:0007669"/>
    <property type="project" value="UniProtKB-EC"/>
</dbReference>
<dbReference type="SUPFAM" id="SSF55347">
    <property type="entry name" value="Glyceraldehyde-3-phosphate dehydrogenase-like, C-terminal domain"/>
    <property type="match status" value="1"/>
</dbReference>
<dbReference type="Gene3D" id="3.40.50.720">
    <property type="entry name" value="NAD(P)-binding Rossmann-like Domain"/>
    <property type="match status" value="1"/>
</dbReference>
<keyword evidence="3" id="KW-0413">Isomerase</keyword>
<dbReference type="PANTHER" id="PTHR43125:SF1">
    <property type="entry name" value="INOSITOL-3-PHOSPHATE SYNTHASE"/>
    <property type="match status" value="1"/>
</dbReference>
<proteinExistence type="inferred from homology"/>
<keyword evidence="4" id="KW-1185">Reference proteome</keyword>
<dbReference type="STRING" id="1838285.SCAL_000856"/>
<evidence type="ECO:0000313" key="4">
    <source>
        <dbReference type="Proteomes" id="UP000186940"/>
    </source>
</evidence>
<feature type="domain" description="Myo-inositol-1-phosphate synthase GAPDH-like" evidence="2">
    <location>
        <begin position="199"/>
        <end position="304"/>
    </location>
</feature>
<dbReference type="GO" id="GO:0006021">
    <property type="term" value="P:inositol biosynthetic process"/>
    <property type="evidence" value="ECO:0007669"/>
    <property type="project" value="InterPro"/>
</dbReference>